<evidence type="ECO:0000313" key="2">
    <source>
        <dbReference type="EMBL" id="SLM49352.1"/>
    </source>
</evidence>
<dbReference type="RefSeq" id="WP_080887589.1">
    <property type="nucleotide sequence ID" value="NZ_LT828648.1"/>
</dbReference>
<accession>A0A1W1I8K6</accession>
<name>A0A1W1I8K6_9BACT</name>
<evidence type="ECO:0008006" key="4">
    <source>
        <dbReference type="Google" id="ProtNLM"/>
    </source>
</evidence>
<gene>
    <name evidence="2" type="ORF">NSJP_3185</name>
</gene>
<dbReference type="EMBL" id="LT828648">
    <property type="protein sequence ID" value="SLM49352.1"/>
    <property type="molecule type" value="Genomic_DNA"/>
</dbReference>
<evidence type="ECO:0000256" key="1">
    <source>
        <dbReference type="SAM" id="MobiDB-lite"/>
    </source>
</evidence>
<reference evidence="2 3" key="1">
    <citation type="submission" date="2017-03" db="EMBL/GenBank/DDBJ databases">
        <authorList>
            <person name="Afonso C.L."/>
            <person name="Miller P.J."/>
            <person name="Scott M.A."/>
            <person name="Spackman E."/>
            <person name="Goraichik I."/>
            <person name="Dimitrov K.M."/>
            <person name="Suarez D.L."/>
            <person name="Swayne D.E."/>
        </authorList>
    </citation>
    <scope>NUCLEOTIDE SEQUENCE [LARGE SCALE GENOMIC DNA]</scope>
    <source>
        <strain evidence="2">Genome sequencing of Nitrospira japonica strain NJ11</strain>
    </source>
</reference>
<dbReference type="AlphaFoldDB" id="A0A1W1I8K6"/>
<dbReference type="Proteomes" id="UP000192042">
    <property type="component" value="Chromosome I"/>
</dbReference>
<protein>
    <recommendedName>
        <fullName evidence="4">Lipoprotein</fullName>
    </recommendedName>
</protein>
<dbReference type="OrthoDB" id="9795835at2"/>
<organism evidence="2 3">
    <name type="scientific">Nitrospira japonica</name>
    <dbReference type="NCBI Taxonomy" id="1325564"/>
    <lineage>
        <taxon>Bacteria</taxon>
        <taxon>Pseudomonadati</taxon>
        <taxon>Nitrospirota</taxon>
        <taxon>Nitrospiria</taxon>
        <taxon>Nitrospirales</taxon>
        <taxon>Nitrospiraceae</taxon>
        <taxon>Nitrospira</taxon>
    </lineage>
</organism>
<keyword evidence="3" id="KW-1185">Reference proteome</keyword>
<dbReference type="KEGG" id="nja:NSJP_3185"/>
<proteinExistence type="predicted"/>
<dbReference type="PROSITE" id="PS51257">
    <property type="entry name" value="PROKAR_LIPOPROTEIN"/>
    <property type="match status" value="1"/>
</dbReference>
<feature type="region of interest" description="Disordered" evidence="1">
    <location>
        <begin position="278"/>
        <end position="300"/>
    </location>
</feature>
<evidence type="ECO:0000313" key="3">
    <source>
        <dbReference type="Proteomes" id="UP000192042"/>
    </source>
</evidence>
<sequence length="300" mass="31185">MRFQSIGSFTSKPSACGTVALAVMALVAVGCSSTSKIAQSPKGSVHLEEVSDWSFDASHPAVIDQATMMKIVKGLYSDESENGSSRMSAGGSKPMRSFSDEDAEFLTPLLVQGLSKAKPEQIVAFRVSSSAGSGIEPTTGSLYVQKGSVYFTIAKGAKATGFAPESVAHVESAPTYAAGGAAGVIAMVIDYHALAKAPAGSLPVAKPQAKSQATASVASAAGAEQATAQMAAEPVGMDELQQTKEALAKKDVEISMLRKESSWMKRELRDQAEEIKALRASKVSAKPAPAKKRAEANQAR</sequence>